<name>A0A6M8AX80_9ACTO</name>
<evidence type="ECO:0000313" key="1">
    <source>
        <dbReference type="EMBL" id="QKD78999.1"/>
    </source>
</evidence>
<sequence length="180" mass="18647">MDSGANRREGAEGPAAEILGGARRVEASSDSLVDRIGDFREVVSSLGAWLDGAESIRDRAQRAAALVRTLASEDPESSAPGLAERIIERCERAATAVTGLKDSVASFADAMESMAFSAALIRLHTLVLGAYAASVVDGAEADESLAMHELVHSLEADLSTDDEALGGAIEPIRAALAALN</sequence>
<proteinExistence type="predicted"/>
<dbReference type="RefSeq" id="WP_159522720.1">
    <property type="nucleotide sequence ID" value="NZ_CP053642.1"/>
</dbReference>
<evidence type="ECO:0000313" key="2">
    <source>
        <dbReference type="Proteomes" id="UP000504752"/>
    </source>
</evidence>
<dbReference type="KEGG" id="amam:HPC72_00835"/>
<protein>
    <submittedName>
        <fullName evidence="1">Uncharacterized protein</fullName>
    </submittedName>
</protein>
<dbReference type="AlphaFoldDB" id="A0A6M8AX80"/>
<dbReference type="Proteomes" id="UP000504752">
    <property type="component" value="Chromosome"/>
</dbReference>
<organism evidence="1 2">
    <name type="scientific">Actinomyces marmotae</name>
    <dbReference type="NCBI Taxonomy" id="2737173"/>
    <lineage>
        <taxon>Bacteria</taxon>
        <taxon>Bacillati</taxon>
        <taxon>Actinomycetota</taxon>
        <taxon>Actinomycetes</taxon>
        <taxon>Actinomycetales</taxon>
        <taxon>Actinomycetaceae</taxon>
        <taxon>Actinomyces</taxon>
    </lineage>
</organism>
<dbReference type="EMBL" id="CP053642">
    <property type="protein sequence ID" value="QKD78999.1"/>
    <property type="molecule type" value="Genomic_DNA"/>
</dbReference>
<accession>A0A6M8AX80</accession>
<keyword evidence="2" id="KW-1185">Reference proteome</keyword>
<gene>
    <name evidence="1" type="ORF">HPC72_00835</name>
</gene>
<reference evidence="1 2" key="1">
    <citation type="submission" date="2020-05" db="EMBL/GenBank/DDBJ databases">
        <title>Actinomyces sp. zg-325.</title>
        <authorList>
            <person name="Yang C."/>
        </authorList>
    </citation>
    <scope>NUCLEOTIDE SEQUENCE [LARGE SCALE GENOMIC DNA]</scope>
    <source>
        <strain evidence="2">zg-325</strain>
    </source>
</reference>